<dbReference type="GO" id="GO:0009236">
    <property type="term" value="P:cobalamin biosynthetic process"/>
    <property type="evidence" value="ECO:0007669"/>
    <property type="project" value="UniProtKB-KW"/>
</dbReference>
<comment type="catalytic activity">
    <reaction evidence="2">
        <text>adenosylcob(III)inamide phosphate + GTP + H(+) = adenosylcob(III)inamide-GDP + diphosphate</text>
        <dbReference type="Rhea" id="RHEA:22712"/>
        <dbReference type="ChEBI" id="CHEBI:15378"/>
        <dbReference type="ChEBI" id="CHEBI:33019"/>
        <dbReference type="ChEBI" id="CHEBI:37565"/>
        <dbReference type="ChEBI" id="CHEBI:58502"/>
        <dbReference type="ChEBI" id="CHEBI:60487"/>
        <dbReference type="EC" id="2.7.7.62"/>
    </reaction>
</comment>
<dbReference type="PIRSF" id="PIRSF006135">
    <property type="entry name" value="CobU"/>
    <property type="match status" value="1"/>
</dbReference>
<comment type="pathway">
    <text evidence="6">Cofactor biosynthesis; adenosylcobalamin biosynthesis; adenosylcobalamin from cob(II)yrinate a,c-diamide: step 5/7.</text>
</comment>
<comment type="caution">
    <text evidence="20">The sequence shown here is derived from an EMBL/GenBank/DDBJ whole genome shotgun (WGS) entry which is preliminary data.</text>
</comment>
<evidence type="ECO:0000256" key="14">
    <source>
        <dbReference type="ARBA" id="ARBA00022840"/>
    </source>
</evidence>
<dbReference type="NCBIfam" id="NF004469">
    <property type="entry name" value="PRK05800.1"/>
    <property type="match status" value="1"/>
</dbReference>
<evidence type="ECO:0000256" key="16">
    <source>
        <dbReference type="ARBA" id="ARBA00029570"/>
    </source>
</evidence>
<keyword evidence="13 20" id="KW-0418">Kinase</keyword>
<evidence type="ECO:0000256" key="3">
    <source>
        <dbReference type="ARBA" id="ARBA00001522"/>
    </source>
</evidence>
<feature type="binding site" evidence="19">
    <location>
        <begin position="52"/>
        <end position="55"/>
    </location>
    <ligand>
        <name>GTP</name>
        <dbReference type="ChEBI" id="CHEBI:37565"/>
    </ligand>
</feature>
<reference evidence="20" key="2">
    <citation type="submission" date="2023-03" db="EMBL/GenBank/DDBJ databases">
        <authorList>
            <person name="Zhang Z."/>
        </authorList>
    </citation>
    <scope>NUCLEOTIDE SEQUENCE</scope>
    <source>
        <strain evidence="20">DSA</strain>
    </source>
</reference>
<dbReference type="Pfam" id="PF02283">
    <property type="entry name" value="CobU"/>
    <property type="match status" value="1"/>
</dbReference>
<feature type="binding site" evidence="19">
    <location>
        <position position="63"/>
    </location>
    <ligand>
        <name>GTP</name>
        <dbReference type="ChEBI" id="CHEBI:37565"/>
    </ligand>
</feature>
<comment type="pathway">
    <text evidence="5">Cofactor biosynthesis; adenosylcobalamin biosynthesis; adenosylcobalamin from cob(II)yrinate a,c-diamide: step 6/7.</text>
</comment>
<keyword evidence="14" id="KW-0067">ATP-binding</keyword>
<evidence type="ECO:0000256" key="15">
    <source>
        <dbReference type="ARBA" id="ARBA00023134"/>
    </source>
</evidence>
<reference evidence="20" key="1">
    <citation type="journal article" date="2023" name="J. Hazard. Mater.">
        <title>Anaerobic biodegradation of pyrene and benzo[a]pyrene by a new sulfate-reducing Desulforamulus aquiferis strain DSA.</title>
        <authorList>
            <person name="Zhang Z."/>
            <person name="Sun J."/>
            <person name="Gong X."/>
            <person name="Wang C."/>
            <person name="Wang H."/>
        </authorList>
    </citation>
    <scope>NUCLEOTIDE SEQUENCE</scope>
    <source>
        <strain evidence="20">DSA</strain>
    </source>
</reference>
<protein>
    <recommendedName>
        <fullName evidence="16">Adenosylcobinamide kinase</fullName>
        <ecNumber evidence="8">2.7.1.156</ecNumber>
        <ecNumber evidence="9">2.7.7.62</ecNumber>
    </recommendedName>
    <alternativeName>
        <fullName evidence="17">Adenosylcobinamide-phosphate guanylyltransferase</fullName>
    </alternativeName>
</protein>
<dbReference type="RefSeq" id="WP_304542584.1">
    <property type="nucleotide sequence ID" value="NZ_JARPTC010000013.1"/>
</dbReference>
<dbReference type="GO" id="GO:0005525">
    <property type="term" value="F:GTP binding"/>
    <property type="evidence" value="ECO:0007669"/>
    <property type="project" value="UniProtKB-KW"/>
</dbReference>
<evidence type="ECO:0000256" key="5">
    <source>
        <dbReference type="ARBA" id="ARBA00004692"/>
    </source>
</evidence>
<dbReference type="PANTHER" id="PTHR34848">
    <property type="match status" value="1"/>
</dbReference>
<keyword evidence="10" id="KW-0169">Cobalamin biosynthesis</keyword>
<dbReference type="AlphaFoldDB" id="A0AAW7ZDH8"/>
<keyword evidence="20" id="KW-0548">Nucleotidyltransferase</keyword>
<dbReference type="InterPro" id="IPR027417">
    <property type="entry name" value="P-loop_NTPase"/>
</dbReference>
<sequence>MERGKIILVLGGTRSGKSSFAERLASKGQRIGYLATALPGDGEMIKRIELHRQRRPIAWITKEETLEIGKAIQEMEQYCDVILLDCLTLWISNLLTMGSEPDVEANWVAREKYIIEQVKQFAQSCQEVKCNIIIVGSEVGMSIVPGNRLARLFRDLNGITNQEIAKIADEVYLVTAGIPIEIKSQEVKI</sequence>
<evidence type="ECO:0000256" key="17">
    <source>
        <dbReference type="ARBA" id="ARBA00030571"/>
    </source>
</evidence>
<evidence type="ECO:0000256" key="7">
    <source>
        <dbReference type="ARBA" id="ARBA00007490"/>
    </source>
</evidence>
<dbReference type="EC" id="2.7.1.156" evidence="8"/>
<comment type="function">
    <text evidence="4">Catalyzes ATP-dependent phosphorylation of adenosylcobinamide and addition of GMP to adenosylcobinamide phosphate.</text>
</comment>
<evidence type="ECO:0000256" key="12">
    <source>
        <dbReference type="ARBA" id="ARBA00022741"/>
    </source>
</evidence>
<comment type="catalytic activity">
    <reaction evidence="1">
        <text>adenosylcob(III)inamide + ATP = adenosylcob(III)inamide phosphate + ADP + H(+)</text>
        <dbReference type="Rhea" id="RHEA:15769"/>
        <dbReference type="ChEBI" id="CHEBI:2480"/>
        <dbReference type="ChEBI" id="CHEBI:15378"/>
        <dbReference type="ChEBI" id="CHEBI:30616"/>
        <dbReference type="ChEBI" id="CHEBI:58502"/>
        <dbReference type="ChEBI" id="CHEBI:456216"/>
        <dbReference type="EC" id="2.7.1.156"/>
    </reaction>
</comment>
<dbReference type="InterPro" id="IPR003203">
    <property type="entry name" value="CobU/CobP"/>
</dbReference>
<accession>A0AAW7ZDH8</accession>
<dbReference type="Gene3D" id="3.40.50.300">
    <property type="entry name" value="P-loop containing nucleotide triphosphate hydrolases"/>
    <property type="match status" value="1"/>
</dbReference>
<evidence type="ECO:0000256" key="13">
    <source>
        <dbReference type="ARBA" id="ARBA00022777"/>
    </source>
</evidence>
<evidence type="ECO:0000256" key="2">
    <source>
        <dbReference type="ARBA" id="ARBA00000711"/>
    </source>
</evidence>
<evidence type="ECO:0000256" key="8">
    <source>
        <dbReference type="ARBA" id="ARBA00012016"/>
    </source>
</evidence>
<evidence type="ECO:0000256" key="11">
    <source>
        <dbReference type="ARBA" id="ARBA00022679"/>
    </source>
</evidence>
<dbReference type="GO" id="GO:0005524">
    <property type="term" value="F:ATP binding"/>
    <property type="evidence" value="ECO:0007669"/>
    <property type="project" value="UniProtKB-KW"/>
</dbReference>
<dbReference type="SUPFAM" id="SSF52540">
    <property type="entry name" value="P-loop containing nucleoside triphosphate hydrolases"/>
    <property type="match status" value="1"/>
</dbReference>
<dbReference type="EMBL" id="JARPTC010000013">
    <property type="protein sequence ID" value="MDO7787441.1"/>
    <property type="molecule type" value="Genomic_DNA"/>
</dbReference>
<evidence type="ECO:0000256" key="19">
    <source>
        <dbReference type="PIRSR" id="PIRSR006135-2"/>
    </source>
</evidence>
<name>A0AAW7ZDH8_9FIRM</name>
<evidence type="ECO:0000256" key="10">
    <source>
        <dbReference type="ARBA" id="ARBA00022573"/>
    </source>
</evidence>
<evidence type="ECO:0000256" key="18">
    <source>
        <dbReference type="PIRSR" id="PIRSR006135-1"/>
    </source>
</evidence>
<dbReference type="GO" id="GO:0008820">
    <property type="term" value="F:cobinamide phosphate guanylyltransferase activity"/>
    <property type="evidence" value="ECO:0007669"/>
    <property type="project" value="UniProtKB-EC"/>
</dbReference>
<comment type="catalytic activity">
    <reaction evidence="3">
        <text>adenosylcob(III)inamide + GTP = adenosylcob(III)inamide phosphate + GDP + H(+)</text>
        <dbReference type="Rhea" id="RHEA:15765"/>
        <dbReference type="ChEBI" id="CHEBI:2480"/>
        <dbReference type="ChEBI" id="CHEBI:15378"/>
        <dbReference type="ChEBI" id="CHEBI:37565"/>
        <dbReference type="ChEBI" id="CHEBI:58189"/>
        <dbReference type="ChEBI" id="CHEBI:58502"/>
        <dbReference type="EC" id="2.7.1.156"/>
    </reaction>
</comment>
<keyword evidence="15 19" id="KW-0342">GTP-binding</keyword>
<evidence type="ECO:0000256" key="1">
    <source>
        <dbReference type="ARBA" id="ARBA00000312"/>
    </source>
</evidence>
<keyword evidence="21" id="KW-1185">Reference proteome</keyword>
<dbReference type="GO" id="GO:0043752">
    <property type="term" value="F:adenosylcobinamide kinase activity"/>
    <property type="evidence" value="ECO:0007669"/>
    <property type="project" value="UniProtKB-EC"/>
</dbReference>
<dbReference type="CDD" id="cd00544">
    <property type="entry name" value="CobU"/>
    <property type="match status" value="1"/>
</dbReference>
<dbReference type="Proteomes" id="UP001172911">
    <property type="component" value="Unassembled WGS sequence"/>
</dbReference>
<evidence type="ECO:0000313" key="20">
    <source>
        <dbReference type="EMBL" id="MDO7787441.1"/>
    </source>
</evidence>
<evidence type="ECO:0000256" key="4">
    <source>
        <dbReference type="ARBA" id="ARBA00003889"/>
    </source>
</evidence>
<feature type="active site" description="GMP-histidine intermediate" evidence="18">
    <location>
        <position position="51"/>
    </location>
</feature>
<keyword evidence="12 19" id="KW-0547">Nucleotide-binding</keyword>
<proteinExistence type="inferred from homology"/>
<evidence type="ECO:0000256" key="6">
    <source>
        <dbReference type="ARBA" id="ARBA00005159"/>
    </source>
</evidence>
<evidence type="ECO:0000256" key="9">
    <source>
        <dbReference type="ARBA" id="ARBA00012523"/>
    </source>
</evidence>
<keyword evidence="11 20" id="KW-0808">Transferase</keyword>
<organism evidence="20 21">
    <name type="scientific">Desulforamulus aquiferis</name>
    <dbReference type="NCBI Taxonomy" id="1397668"/>
    <lineage>
        <taxon>Bacteria</taxon>
        <taxon>Bacillati</taxon>
        <taxon>Bacillota</taxon>
        <taxon>Clostridia</taxon>
        <taxon>Eubacteriales</taxon>
        <taxon>Peptococcaceae</taxon>
        <taxon>Desulforamulus</taxon>
    </lineage>
</organism>
<feature type="binding site" evidence="19">
    <location>
        <position position="85"/>
    </location>
    <ligand>
        <name>GTP</name>
        <dbReference type="ChEBI" id="CHEBI:37565"/>
    </ligand>
</feature>
<dbReference type="PANTHER" id="PTHR34848:SF1">
    <property type="entry name" value="BIFUNCTIONAL ADENOSYLCOBALAMIN BIOSYNTHESIS PROTEIN COBU"/>
    <property type="match status" value="1"/>
</dbReference>
<feature type="binding site" evidence="19">
    <location>
        <begin position="35"/>
        <end position="37"/>
    </location>
    <ligand>
        <name>GTP</name>
        <dbReference type="ChEBI" id="CHEBI:37565"/>
    </ligand>
</feature>
<dbReference type="EC" id="2.7.7.62" evidence="9"/>
<feature type="binding site" evidence="19">
    <location>
        <begin position="11"/>
        <end position="18"/>
    </location>
    <ligand>
        <name>GTP</name>
        <dbReference type="ChEBI" id="CHEBI:37565"/>
    </ligand>
</feature>
<gene>
    <name evidence="20" type="primary">cobU</name>
    <name evidence="20" type="ORF">P6N53_09435</name>
</gene>
<evidence type="ECO:0000313" key="21">
    <source>
        <dbReference type="Proteomes" id="UP001172911"/>
    </source>
</evidence>
<comment type="similarity">
    <text evidence="7">Belongs to the CobU/CobP family.</text>
</comment>